<dbReference type="PRINTS" id="PR00792">
    <property type="entry name" value="PEPSIN"/>
</dbReference>
<evidence type="ECO:0000313" key="11">
    <source>
        <dbReference type="EMBL" id="KAJ4954531.1"/>
    </source>
</evidence>
<dbReference type="InterPro" id="IPR032861">
    <property type="entry name" value="TAXi_N"/>
</dbReference>
<evidence type="ECO:0000313" key="12">
    <source>
        <dbReference type="Proteomes" id="UP001141806"/>
    </source>
</evidence>
<evidence type="ECO:0000256" key="9">
    <source>
        <dbReference type="SAM" id="SignalP"/>
    </source>
</evidence>
<dbReference type="InterPro" id="IPR034161">
    <property type="entry name" value="Pepsin-like_plant"/>
</dbReference>
<dbReference type="InterPro" id="IPR021109">
    <property type="entry name" value="Peptidase_aspartic_dom_sf"/>
</dbReference>
<feature type="chain" id="PRO_5040495868" description="Peptidase A1 domain-containing protein" evidence="9">
    <location>
        <begin position="24"/>
        <end position="478"/>
    </location>
</feature>
<feature type="active site" evidence="6">
    <location>
        <position position="93"/>
    </location>
</feature>
<comment type="similarity">
    <text evidence="1 8">Belongs to the peptidase A1 family.</text>
</comment>
<dbReference type="PANTHER" id="PTHR13683">
    <property type="entry name" value="ASPARTYL PROTEASES"/>
    <property type="match status" value="1"/>
</dbReference>
<accession>A0A9Q0GUQ2</accession>
<dbReference type="PROSITE" id="PS51767">
    <property type="entry name" value="PEPTIDASE_A1"/>
    <property type="match status" value="1"/>
</dbReference>
<dbReference type="InterPro" id="IPR001461">
    <property type="entry name" value="Aspartic_peptidase_A1"/>
</dbReference>
<evidence type="ECO:0000256" key="6">
    <source>
        <dbReference type="PIRSR" id="PIRSR601461-1"/>
    </source>
</evidence>
<dbReference type="AlphaFoldDB" id="A0A9Q0GUQ2"/>
<reference evidence="11" key="1">
    <citation type="journal article" date="2023" name="Plant J.">
        <title>The genome of the king protea, Protea cynaroides.</title>
        <authorList>
            <person name="Chang J."/>
            <person name="Duong T.A."/>
            <person name="Schoeman C."/>
            <person name="Ma X."/>
            <person name="Roodt D."/>
            <person name="Barker N."/>
            <person name="Li Z."/>
            <person name="Van de Peer Y."/>
            <person name="Mizrachi E."/>
        </authorList>
    </citation>
    <scope>NUCLEOTIDE SEQUENCE</scope>
    <source>
        <tissue evidence="11">Young leaves</tissue>
    </source>
</reference>
<evidence type="ECO:0000256" key="7">
    <source>
        <dbReference type="PIRSR" id="PIRSR601461-2"/>
    </source>
</evidence>
<keyword evidence="12" id="KW-1185">Reference proteome</keyword>
<evidence type="ECO:0000259" key="10">
    <source>
        <dbReference type="PROSITE" id="PS51767"/>
    </source>
</evidence>
<protein>
    <recommendedName>
        <fullName evidence="10">Peptidase A1 domain-containing protein</fullName>
    </recommendedName>
</protein>
<keyword evidence="2 8" id="KW-0645">Protease</keyword>
<dbReference type="CDD" id="cd05476">
    <property type="entry name" value="pepsin_A_like_plant"/>
    <property type="match status" value="1"/>
</dbReference>
<keyword evidence="9" id="KW-0732">Signal</keyword>
<dbReference type="Proteomes" id="UP001141806">
    <property type="component" value="Unassembled WGS sequence"/>
</dbReference>
<comment type="caution">
    <text evidence="11">The sequence shown here is derived from an EMBL/GenBank/DDBJ whole genome shotgun (WGS) entry which is preliminary data.</text>
</comment>
<evidence type="ECO:0000256" key="8">
    <source>
        <dbReference type="RuleBase" id="RU000454"/>
    </source>
</evidence>
<dbReference type="FunFam" id="2.40.70.10:FF:000056">
    <property type="entry name" value="Eukaryotic aspartyl protease family protein"/>
    <property type="match status" value="1"/>
</dbReference>
<feature type="active site" evidence="6">
    <location>
        <position position="307"/>
    </location>
</feature>
<organism evidence="11 12">
    <name type="scientific">Protea cynaroides</name>
    <dbReference type="NCBI Taxonomy" id="273540"/>
    <lineage>
        <taxon>Eukaryota</taxon>
        <taxon>Viridiplantae</taxon>
        <taxon>Streptophyta</taxon>
        <taxon>Embryophyta</taxon>
        <taxon>Tracheophyta</taxon>
        <taxon>Spermatophyta</taxon>
        <taxon>Magnoliopsida</taxon>
        <taxon>Proteales</taxon>
        <taxon>Proteaceae</taxon>
        <taxon>Protea</taxon>
    </lineage>
</organism>
<evidence type="ECO:0000256" key="1">
    <source>
        <dbReference type="ARBA" id="ARBA00007447"/>
    </source>
</evidence>
<dbReference type="Gene3D" id="2.40.70.10">
    <property type="entry name" value="Acid Proteases"/>
    <property type="match status" value="2"/>
</dbReference>
<feature type="domain" description="Peptidase A1" evidence="10">
    <location>
        <begin position="75"/>
        <end position="427"/>
    </location>
</feature>
<feature type="signal peptide" evidence="9">
    <location>
        <begin position="1"/>
        <end position="23"/>
    </location>
</feature>
<feature type="disulfide bond" evidence="7">
    <location>
        <begin position="345"/>
        <end position="386"/>
    </location>
</feature>
<proteinExistence type="inferred from homology"/>
<keyword evidence="4 8" id="KW-0378">Hydrolase</keyword>
<dbReference type="InterPro" id="IPR001969">
    <property type="entry name" value="Aspartic_peptidase_AS"/>
</dbReference>
<dbReference type="Pfam" id="PF14541">
    <property type="entry name" value="TAXi_C"/>
    <property type="match status" value="1"/>
</dbReference>
<sequence>MDTRRWICGLCILILFEVSNISASGVFRVHHRFAGQDRSLSDVKAHDGHRHRRILFSNIDLPLGGNSNPADIGIYYTKLDIGSPPKSYYVLVDTGSDILWVNCIDCTKCPTKSRFGLELNKYNPKASATGEVVSCDQDFCYLASEGPIPKCSDDMYCLYGVEYQDGSTTSGYYVRDIIQYSNDSGNQTTSSKGTVVFGCGAVQTEVGPSGGDFDGILGFGQSNTSMISQLASEGKVKRKFAHCLDGMNGGGIFAIGDVVQPKVKTTPIVPDQSHYNVNMKGVEVGGVVLQVPKDVFETGPQQGTIIDSGTTLAYLPEIIYEQLIKEILSRHSDLTIQIVQNDFSCFEYSQSVDDGFPTVTFHFENSLMLVVYPHDYLFQTSETEWCIGWQNSGKKTNDIGNITIFGGLVLSNKLVLYDLENQVIGWTEYNCSSSIKLKDESGASYEVGANNLSSARGLAIGNCIILLFLTTMLHNLVY</sequence>
<name>A0A9Q0GUQ2_9MAGN</name>
<dbReference type="EMBL" id="JAMYWD010000011">
    <property type="protein sequence ID" value="KAJ4954531.1"/>
    <property type="molecule type" value="Genomic_DNA"/>
</dbReference>
<keyword evidence="5" id="KW-0325">Glycoprotein</keyword>
<dbReference type="InterPro" id="IPR033121">
    <property type="entry name" value="PEPTIDASE_A1"/>
</dbReference>
<dbReference type="GO" id="GO:0004190">
    <property type="term" value="F:aspartic-type endopeptidase activity"/>
    <property type="evidence" value="ECO:0007669"/>
    <property type="project" value="UniProtKB-KW"/>
</dbReference>
<dbReference type="PROSITE" id="PS00141">
    <property type="entry name" value="ASP_PROTEASE"/>
    <property type="match status" value="1"/>
</dbReference>
<dbReference type="PANTHER" id="PTHR13683:SF768">
    <property type="entry name" value="EUKARYOTIC ASPARTYL PROTEASE FAMILY PROTEIN"/>
    <property type="match status" value="1"/>
</dbReference>
<keyword evidence="7" id="KW-1015">Disulfide bond</keyword>
<dbReference type="SUPFAM" id="SSF50630">
    <property type="entry name" value="Acid proteases"/>
    <property type="match status" value="1"/>
</dbReference>
<dbReference type="Pfam" id="PF14543">
    <property type="entry name" value="TAXi_N"/>
    <property type="match status" value="1"/>
</dbReference>
<evidence type="ECO:0000256" key="5">
    <source>
        <dbReference type="ARBA" id="ARBA00023180"/>
    </source>
</evidence>
<gene>
    <name evidence="11" type="ORF">NE237_011314</name>
</gene>
<dbReference type="InterPro" id="IPR032799">
    <property type="entry name" value="TAXi_C"/>
</dbReference>
<evidence type="ECO:0000256" key="3">
    <source>
        <dbReference type="ARBA" id="ARBA00022750"/>
    </source>
</evidence>
<evidence type="ECO:0000256" key="2">
    <source>
        <dbReference type="ARBA" id="ARBA00022670"/>
    </source>
</evidence>
<keyword evidence="3 8" id="KW-0064">Aspartyl protease</keyword>
<evidence type="ECO:0000256" key="4">
    <source>
        <dbReference type="ARBA" id="ARBA00022801"/>
    </source>
</evidence>
<dbReference type="OrthoDB" id="2747330at2759"/>
<dbReference type="GO" id="GO:0006508">
    <property type="term" value="P:proteolysis"/>
    <property type="evidence" value="ECO:0007669"/>
    <property type="project" value="UniProtKB-KW"/>
</dbReference>